<evidence type="ECO:0000313" key="3">
    <source>
        <dbReference type="EMBL" id="CAI9282211.1"/>
    </source>
</evidence>
<feature type="transmembrane region" description="Helical" evidence="2">
    <location>
        <begin position="81"/>
        <end position="104"/>
    </location>
</feature>
<organism evidence="3 4">
    <name type="scientific">Lactuca saligna</name>
    <name type="common">Willowleaf lettuce</name>
    <dbReference type="NCBI Taxonomy" id="75948"/>
    <lineage>
        <taxon>Eukaryota</taxon>
        <taxon>Viridiplantae</taxon>
        <taxon>Streptophyta</taxon>
        <taxon>Embryophyta</taxon>
        <taxon>Tracheophyta</taxon>
        <taxon>Spermatophyta</taxon>
        <taxon>Magnoliopsida</taxon>
        <taxon>eudicotyledons</taxon>
        <taxon>Gunneridae</taxon>
        <taxon>Pentapetalae</taxon>
        <taxon>asterids</taxon>
        <taxon>campanulids</taxon>
        <taxon>Asterales</taxon>
        <taxon>Asteraceae</taxon>
        <taxon>Cichorioideae</taxon>
        <taxon>Cichorieae</taxon>
        <taxon>Lactucinae</taxon>
        <taxon>Lactuca</taxon>
    </lineage>
</organism>
<keyword evidence="2" id="KW-0812">Transmembrane</keyword>
<dbReference type="Proteomes" id="UP001177003">
    <property type="component" value="Chromosome 4"/>
</dbReference>
<dbReference type="AlphaFoldDB" id="A0AA35YY30"/>
<protein>
    <submittedName>
        <fullName evidence="3">Uncharacterized protein</fullName>
    </submittedName>
</protein>
<keyword evidence="4" id="KW-1185">Reference proteome</keyword>
<proteinExistence type="predicted"/>
<feature type="region of interest" description="Disordered" evidence="1">
    <location>
        <begin position="14"/>
        <end position="33"/>
    </location>
</feature>
<sequence>MWLLRLSGVTRQIPSSNSLSSLEHRPPHSLGGSPLEARHCVGEKREKMRNEYDDWSILGPVCLRQICKATAVTGFTAASDCFVYVVFVSGSFFAFSIFYCWPLFPPALPSPLAVNPLVHICIPTTKETEQCSDFCKPISELIWS</sequence>
<keyword evidence="2" id="KW-0472">Membrane</keyword>
<keyword evidence="2" id="KW-1133">Transmembrane helix</keyword>
<evidence type="ECO:0000256" key="1">
    <source>
        <dbReference type="SAM" id="MobiDB-lite"/>
    </source>
</evidence>
<evidence type="ECO:0000313" key="4">
    <source>
        <dbReference type="Proteomes" id="UP001177003"/>
    </source>
</evidence>
<name>A0AA35YY30_LACSI</name>
<dbReference type="EMBL" id="OX465080">
    <property type="protein sequence ID" value="CAI9282211.1"/>
    <property type="molecule type" value="Genomic_DNA"/>
</dbReference>
<reference evidence="3" key="1">
    <citation type="submission" date="2023-04" db="EMBL/GenBank/DDBJ databases">
        <authorList>
            <person name="Vijverberg K."/>
            <person name="Xiong W."/>
            <person name="Schranz E."/>
        </authorList>
    </citation>
    <scope>NUCLEOTIDE SEQUENCE</scope>
</reference>
<accession>A0AA35YY30</accession>
<evidence type="ECO:0000256" key="2">
    <source>
        <dbReference type="SAM" id="Phobius"/>
    </source>
</evidence>
<gene>
    <name evidence="3" type="ORF">LSALG_LOCUS21859</name>
</gene>